<keyword evidence="4 6" id="KW-0472">Membrane</keyword>
<feature type="region of interest" description="Disordered" evidence="5">
    <location>
        <begin position="362"/>
        <end position="445"/>
    </location>
</feature>
<keyword evidence="8" id="KW-1185">Reference proteome</keyword>
<dbReference type="Ensembl" id="ENSNLET00000051011.1">
    <property type="protein sequence ID" value="ENSNLEP00000049182.1"/>
    <property type="gene ID" value="ENSNLEG00000016139.2"/>
</dbReference>
<dbReference type="AlphaFoldDB" id="A0A2I3I0B8"/>
<feature type="compositionally biased region" description="Low complexity" evidence="5">
    <location>
        <begin position="411"/>
        <end position="420"/>
    </location>
</feature>
<evidence type="ECO:0000256" key="4">
    <source>
        <dbReference type="ARBA" id="ARBA00023136"/>
    </source>
</evidence>
<keyword evidence="2 6" id="KW-0812">Transmembrane</keyword>
<reference evidence="7 8" key="1">
    <citation type="submission" date="2012-10" db="EMBL/GenBank/DDBJ databases">
        <authorList>
            <consortium name="Gibbon Genome Sequencing Consortium"/>
        </authorList>
    </citation>
    <scope>NUCLEOTIDE SEQUENCE [LARGE SCALE GENOMIC DNA]</scope>
</reference>
<accession>A0A2I3I0B8</accession>
<dbReference type="STRING" id="61853.ENSNLEP00000049182"/>
<evidence type="ECO:0000313" key="7">
    <source>
        <dbReference type="Ensembl" id="ENSNLEP00000049182.1"/>
    </source>
</evidence>
<dbReference type="EMBL" id="ADFV01174577">
    <property type="status" value="NOT_ANNOTATED_CDS"/>
    <property type="molecule type" value="Genomic_DNA"/>
</dbReference>
<organism evidence="7 8">
    <name type="scientific">Nomascus leucogenys</name>
    <name type="common">Northern white-cheeked gibbon</name>
    <name type="synonym">Hylobates leucogenys</name>
    <dbReference type="NCBI Taxonomy" id="61853"/>
    <lineage>
        <taxon>Eukaryota</taxon>
        <taxon>Metazoa</taxon>
        <taxon>Chordata</taxon>
        <taxon>Craniata</taxon>
        <taxon>Vertebrata</taxon>
        <taxon>Euteleostomi</taxon>
        <taxon>Mammalia</taxon>
        <taxon>Eutheria</taxon>
        <taxon>Euarchontoglires</taxon>
        <taxon>Primates</taxon>
        <taxon>Haplorrhini</taxon>
        <taxon>Catarrhini</taxon>
        <taxon>Hylobatidae</taxon>
        <taxon>Nomascus</taxon>
    </lineage>
</organism>
<evidence type="ECO:0000256" key="6">
    <source>
        <dbReference type="SAM" id="Phobius"/>
    </source>
</evidence>
<dbReference type="Proteomes" id="UP000001073">
    <property type="component" value="Chromosome 5"/>
</dbReference>
<dbReference type="OMA" id="QWRRWIR"/>
<evidence type="ECO:0000256" key="3">
    <source>
        <dbReference type="ARBA" id="ARBA00022989"/>
    </source>
</evidence>
<name>A0A2I3I0B8_NOMLE</name>
<feature type="transmembrane region" description="Helical" evidence="6">
    <location>
        <begin position="47"/>
        <end position="66"/>
    </location>
</feature>
<evidence type="ECO:0000256" key="1">
    <source>
        <dbReference type="ARBA" id="ARBA00004141"/>
    </source>
</evidence>
<dbReference type="GO" id="GO:0016020">
    <property type="term" value="C:membrane"/>
    <property type="evidence" value="ECO:0007669"/>
    <property type="project" value="UniProtKB-SubCell"/>
</dbReference>
<protein>
    <recommendedName>
        <fullName evidence="9">Transmembrane protein 184C</fullName>
    </recommendedName>
</protein>
<dbReference type="InParanoid" id="A0A2I3I0B8"/>
<sequence>MRDRTGVWLPITIFSSSFPLLTGSDLCENGPRTCTWRNWRQWIRPLAAVIYLVSIVVAVPLCVWELQKLEVGIHTKAWCIAGIFLLLTMPVSLWAILQHLVHYTQPELQKPIMRILWMVPIYSLDSWVALKYPGIAIYVDTCRECYEAYVIYNFMGFLTNYLTNRYPDLVLILEAKDQKKHFPPLCCCPQWAMGEVLLFRCKLGVLQYTVVRPSTTIVALICELLGIYDEGNFSFSNAWTYLVIINNMSQVFAMYCFLLFHKVPEEELTVVIALLVKVGIISEKHTWEWQTVEAVATGLQDFIICNEMFLPAIAHHYTFSYKPYVQEAEEGSCFDSFLAMWDVSDIRDDISEQVRHVGRTVRGHPRKKLFPEDQDQNEHTSLLSSSSQDAISIASSMPPSPMGHYQGFGHTVTPQTTPTTAKISDEILSDTIGEKKEPSDKSVDS</sequence>
<comment type="subcellular location">
    <subcellularLocation>
        <location evidence="1">Membrane</location>
        <topology evidence="1">Multi-pass membrane protein</topology>
    </subcellularLocation>
</comment>
<evidence type="ECO:0008006" key="9">
    <source>
        <dbReference type="Google" id="ProtNLM"/>
    </source>
</evidence>
<reference evidence="7" key="2">
    <citation type="submission" date="2025-08" db="UniProtKB">
        <authorList>
            <consortium name="Ensembl"/>
        </authorList>
    </citation>
    <scope>IDENTIFICATION</scope>
</reference>
<dbReference type="InterPro" id="IPR005178">
    <property type="entry name" value="Ostalpha/TMEM184C"/>
</dbReference>
<feature type="compositionally biased region" description="Low complexity" evidence="5">
    <location>
        <begin position="381"/>
        <end position="397"/>
    </location>
</feature>
<dbReference type="Pfam" id="PF03619">
    <property type="entry name" value="Solute_trans_a"/>
    <property type="match status" value="2"/>
</dbReference>
<feature type="compositionally biased region" description="Basic and acidic residues" evidence="5">
    <location>
        <begin position="432"/>
        <end position="445"/>
    </location>
</feature>
<gene>
    <name evidence="7" type="primary">LOC101178670</name>
</gene>
<dbReference type="PANTHER" id="PTHR23423">
    <property type="entry name" value="ORGANIC SOLUTE TRANSPORTER-RELATED"/>
    <property type="match status" value="1"/>
</dbReference>
<reference evidence="7" key="3">
    <citation type="submission" date="2025-09" db="UniProtKB">
        <authorList>
            <consortium name="Ensembl"/>
        </authorList>
    </citation>
    <scope>IDENTIFICATION</scope>
</reference>
<evidence type="ECO:0000256" key="5">
    <source>
        <dbReference type="SAM" id="MobiDB-lite"/>
    </source>
</evidence>
<proteinExistence type="predicted"/>
<dbReference type="GeneTree" id="ENSGT00940000155201"/>
<feature type="transmembrane region" description="Helical" evidence="6">
    <location>
        <begin position="78"/>
        <end position="97"/>
    </location>
</feature>
<evidence type="ECO:0000256" key="2">
    <source>
        <dbReference type="ARBA" id="ARBA00022692"/>
    </source>
</evidence>
<keyword evidence="3 6" id="KW-1133">Transmembrane helix</keyword>
<evidence type="ECO:0000313" key="8">
    <source>
        <dbReference type="Proteomes" id="UP000001073"/>
    </source>
</evidence>
<dbReference type="SMART" id="SM01417">
    <property type="entry name" value="Solute_trans_a"/>
    <property type="match status" value="1"/>
</dbReference>